<dbReference type="AlphaFoldDB" id="A0A382R917"/>
<dbReference type="EMBL" id="UINC01119764">
    <property type="protein sequence ID" value="SVC93830.1"/>
    <property type="molecule type" value="Genomic_DNA"/>
</dbReference>
<evidence type="ECO:0000313" key="1">
    <source>
        <dbReference type="EMBL" id="SVC93830.1"/>
    </source>
</evidence>
<organism evidence="1">
    <name type="scientific">marine metagenome</name>
    <dbReference type="NCBI Taxonomy" id="408172"/>
    <lineage>
        <taxon>unclassified sequences</taxon>
        <taxon>metagenomes</taxon>
        <taxon>ecological metagenomes</taxon>
    </lineage>
</organism>
<name>A0A382R917_9ZZZZ</name>
<feature type="non-terminal residue" evidence="1">
    <location>
        <position position="1"/>
    </location>
</feature>
<accession>A0A382R917</accession>
<proteinExistence type="predicted"/>
<protein>
    <submittedName>
        <fullName evidence="1">Uncharacterized protein</fullName>
    </submittedName>
</protein>
<reference evidence="1" key="1">
    <citation type="submission" date="2018-05" db="EMBL/GenBank/DDBJ databases">
        <authorList>
            <person name="Lanie J.A."/>
            <person name="Ng W.-L."/>
            <person name="Kazmierczak K.M."/>
            <person name="Andrzejewski T.M."/>
            <person name="Davidsen T.M."/>
            <person name="Wayne K.J."/>
            <person name="Tettelin H."/>
            <person name="Glass J.I."/>
            <person name="Rusch D."/>
            <person name="Podicherti R."/>
            <person name="Tsui H.-C.T."/>
            <person name="Winkler M.E."/>
        </authorList>
    </citation>
    <scope>NUCLEOTIDE SEQUENCE</scope>
</reference>
<sequence length="90" mass="10210">VRGKNVLEFELYLSSGHINFEKPVVVTFQAIQDKGNQLAPGEKFVAFNKKVEKSTSVLLRSFKEVRDENMLYDAKITISTQKTVKFAASR</sequence>
<gene>
    <name evidence="1" type="ORF">METZ01_LOCUS346684</name>
</gene>